<dbReference type="SMART" id="SM00918">
    <property type="entry name" value="Lig_chan-Glu_bd"/>
    <property type="match status" value="1"/>
</dbReference>
<dbReference type="Pfam" id="PF00060">
    <property type="entry name" value="Lig_chan"/>
    <property type="match status" value="1"/>
</dbReference>
<dbReference type="GO" id="GO:0015276">
    <property type="term" value="F:ligand-gated monoatomic ion channel activity"/>
    <property type="evidence" value="ECO:0007669"/>
    <property type="project" value="InterPro"/>
</dbReference>
<dbReference type="SMART" id="SM00079">
    <property type="entry name" value="PBPe"/>
    <property type="match status" value="1"/>
</dbReference>
<evidence type="ECO:0000256" key="2">
    <source>
        <dbReference type="ARBA" id="ARBA00022448"/>
    </source>
</evidence>
<dbReference type="SUPFAM" id="SSF53850">
    <property type="entry name" value="Periplasmic binding protein-like II"/>
    <property type="match status" value="1"/>
</dbReference>
<keyword evidence="6" id="KW-0406">Ion transport</keyword>
<keyword evidence="10" id="KW-0628">Postsynaptic cell membrane</keyword>
<reference evidence="17" key="1">
    <citation type="journal article" date="2023" name="G3 (Bethesda)">
        <title>Whole genome assembly and annotation of the endangered Caribbean coral Acropora cervicornis.</title>
        <authorList>
            <person name="Selwyn J.D."/>
            <person name="Vollmer S.V."/>
        </authorList>
    </citation>
    <scope>NUCLEOTIDE SEQUENCE</scope>
    <source>
        <strain evidence="17">K2</strain>
    </source>
</reference>
<evidence type="ECO:0000256" key="6">
    <source>
        <dbReference type="ARBA" id="ARBA00023065"/>
    </source>
</evidence>
<dbReference type="InterPro" id="IPR019594">
    <property type="entry name" value="Glu/Gly-bd"/>
</dbReference>
<keyword evidence="12" id="KW-0407">Ion channel</keyword>
<evidence type="ECO:0000259" key="15">
    <source>
        <dbReference type="SMART" id="SM00079"/>
    </source>
</evidence>
<comment type="caution">
    <text evidence="17">The sequence shown here is derived from an EMBL/GenBank/DDBJ whole genome shotgun (WGS) entry which is preliminary data.</text>
</comment>
<keyword evidence="11" id="KW-1071">Ligand-gated ion channel</keyword>
<dbReference type="Gene3D" id="3.40.190.10">
    <property type="entry name" value="Periplasmic binding protein-like II"/>
    <property type="match status" value="1"/>
</dbReference>
<proteinExistence type="predicted"/>
<sequence length="741" mass="84459">MTRFWIFVMYCLSQRVNSSQKTTEILIVNDLLSNNISVLIGPMQTSAIFVTHPLCIRARVPQIAPLTSSQPGSVKAAGTKYLITMSPTEKLRAEVLKEIVKNYHWKTMAVLGYKDREVAIGQSAFRLLAYELEWNVEAAVQFWPGKTPRDIYTGPIVDTFESTSTRLAVVFCPAWAVSVFLSDKMIKIKKVDLKTWTWIFSDFGNQEEDLDSSAIKEENMSGLLGIKPAFAKGSARFQQFEQAWKQRIKETNFTVSAGRVYDSVLVAAEGINRAIKGGVDFSRHPDYLGFCGDWDEQPENSNGKELARHLNEVGEWNKADGLNMYTNDSPVVWPSGSTKIPKDVPNILEGKTLKIATILAPPFVMKKKGRGSSGDNKTEDFEGLCIDILEEMRKELHFNYSISLAPDGKYGVRDKRSRKWNGVVRELIDGEVIDFTQPYMTFGLAFIIRVKDVSANYFRFLLPFDKSLWIALCVLIMVMSLLVWVCSVVSPWGYYGRCVQVEAEEKTDPKYLKEANTLSLSNSIWSSWKAYVRQGADHPNCWSGRVTVSVLWFAVMIINATYTANLAAHLTVSRMQTPIQTIFDLSQQTKIEYGTLMDSQLQTFFQNTDVPSYLVMGQFMEQRKTWMKNYEAAINRTMAGNFAFISDGPILDFASRQEEYCGKLKNVIHQKYTICRFGNTYGYGFAFRLDSPYTLLFNMELFRLQKDFIISSLTHKWTKERVKCEMMDKLEEEQQQGKQAK</sequence>
<organism evidence="17 18">
    <name type="scientific">Acropora cervicornis</name>
    <name type="common">Staghorn coral</name>
    <dbReference type="NCBI Taxonomy" id="6130"/>
    <lineage>
        <taxon>Eukaryota</taxon>
        <taxon>Metazoa</taxon>
        <taxon>Cnidaria</taxon>
        <taxon>Anthozoa</taxon>
        <taxon>Hexacorallia</taxon>
        <taxon>Scleractinia</taxon>
        <taxon>Astrocoeniina</taxon>
        <taxon>Acroporidae</taxon>
        <taxon>Acropora</taxon>
    </lineage>
</organism>
<dbReference type="Pfam" id="PF10613">
    <property type="entry name" value="Lig_chan-Glu_bd"/>
    <property type="match status" value="1"/>
</dbReference>
<comment type="subcellular location">
    <subcellularLocation>
        <location evidence="1">Membrane</location>
        <topology evidence="1">Multi-pass membrane protein</topology>
    </subcellularLocation>
    <subcellularLocation>
        <location evidence="13">Postsynaptic cell membrane</location>
    </subcellularLocation>
</comment>
<dbReference type="SUPFAM" id="SSF53822">
    <property type="entry name" value="Periplasmic binding protein-like I"/>
    <property type="match status" value="1"/>
</dbReference>
<evidence type="ECO:0000259" key="16">
    <source>
        <dbReference type="SMART" id="SM00918"/>
    </source>
</evidence>
<keyword evidence="8 17" id="KW-0675">Receptor</keyword>
<evidence type="ECO:0000256" key="7">
    <source>
        <dbReference type="ARBA" id="ARBA00023136"/>
    </source>
</evidence>
<keyword evidence="5" id="KW-0770">Synapse</keyword>
<evidence type="ECO:0000313" key="18">
    <source>
        <dbReference type="Proteomes" id="UP001249851"/>
    </source>
</evidence>
<evidence type="ECO:0000256" key="8">
    <source>
        <dbReference type="ARBA" id="ARBA00023170"/>
    </source>
</evidence>
<dbReference type="Gene3D" id="1.10.287.70">
    <property type="match status" value="1"/>
</dbReference>
<keyword evidence="18" id="KW-1185">Reference proteome</keyword>
<dbReference type="Pfam" id="PF01094">
    <property type="entry name" value="ANF_receptor"/>
    <property type="match status" value="1"/>
</dbReference>
<keyword evidence="2" id="KW-0813">Transport</keyword>
<evidence type="ECO:0000256" key="12">
    <source>
        <dbReference type="ARBA" id="ARBA00023303"/>
    </source>
</evidence>
<dbReference type="GO" id="GO:0045211">
    <property type="term" value="C:postsynaptic membrane"/>
    <property type="evidence" value="ECO:0007669"/>
    <property type="project" value="UniProtKB-SubCell"/>
</dbReference>
<keyword evidence="9" id="KW-0325">Glycoprotein</keyword>
<dbReference type="InterPro" id="IPR001828">
    <property type="entry name" value="ANF_lig-bd_rcpt"/>
</dbReference>
<evidence type="ECO:0000256" key="4">
    <source>
        <dbReference type="ARBA" id="ARBA00022989"/>
    </source>
</evidence>
<evidence type="ECO:0000256" key="5">
    <source>
        <dbReference type="ARBA" id="ARBA00023018"/>
    </source>
</evidence>
<dbReference type="InterPro" id="IPR028082">
    <property type="entry name" value="Peripla_BP_I"/>
</dbReference>
<evidence type="ECO:0000256" key="13">
    <source>
        <dbReference type="ARBA" id="ARBA00034100"/>
    </source>
</evidence>
<keyword evidence="4 14" id="KW-1133">Transmembrane helix</keyword>
<evidence type="ECO:0000313" key="17">
    <source>
        <dbReference type="EMBL" id="KAK2561366.1"/>
    </source>
</evidence>
<evidence type="ECO:0000256" key="10">
    <source>
        <dbReference type="ARBA" id="ARBA00023257"/>
    </source>
</evidence>
<evidence type="ECO:0000256" key="1">
    <source>
        <dbReference type="ARBA" id="ARBA00004141"/>
    </source>
</evidence>
<dbReference type="InterPro" id="IPR015683">
    <property type="entry name" value="Ionotropic_Glu_rcpt"/>
</dbReference>
<evidence type="ECO:0000256" key="3">
    <source>
        <dbReference type="ARBA" id="ARBA00022692"/>
    </source>
</evidence>
<keyword evidence="3 14" id="KW-0812">Transmembrane</keyword>
<dbReference type="EMBL" id="JARQWQ010000033">
    <property type="protein sequence ID" value="KAK2561366.1"/>
    <property type="molecule type" value="Genomic_DNA"/>
</dbReference>
<feature type="domain" description="Ionotropic glutamate receptor L-glutamate and glycine-binding" evidence="16">
    <location>
        <begin position="362"/>
        <end position="429"/>
    </location>
</feature>
<evidence type="ECO:0000256" key="11">
    <source>
        <dbReference type="ARBA" id="ARBA00023286"/>
    </source>
</evidence>
<feature type="transmembrane region" description="Helical" evidence="14">
    <location>
        <begin position="468"/>
        <end position="489"/>
    </location>
</feature>
<gene>
    <name evidence="17" type="ORF">P5673_015870</name>
</gene>
<dbReference type="InterPro" id="IPR001320">
    <property type="entry name" value="Iontro_rcpt_C"/>
</dbReference>
<dbReference type="AlphaFoldDB" id="A0AAD9QI65"/>
<keyword evidence="7 14" id="KW-0472">Membrane</keyword>
<accession>A0AAD9QI65</accession>
<dbReference type="Gene3D" id="3.40.50.2300">
    <property type="match status" value="2"/>
</dbReference>
<evidence type="ECO:0000256" key="9">
    <source>
        <dbReference type="ARBA" id="ARBA00023180"/>
    </source>
</evidence>
<dbReference type="Proteomes" id="UP001249851">
    <property type="component" value="Unassembled WGS sequence"/>
</dbReference>
<feature type="domain" description="Ionotropic glutamate receptor C-terminal" evidence="15">
    <location>
        <begin position="352"/>
        <end position="720"/>
    </location>
</feature>
<protein>
    <submittedName>
        <fullName evidence="17">Glutamate receptor ionotropic</fullName>
    </submittedName>
</protein>
<reference evidence="17" key="2">
    <citation type="journal article" date="2023" name="Science">
        <title>Genomic signatures of disease resistance in endangered staghorn corals.</title>
        <authorList>
            <person name="Vollmer S.V."/>
            <person name="Selwyn J.D."/>
            <person name="Despard B.A."/>
            <person name="Roesel C.L."/>
        </authorList>
    </citation>
    <scope>NUCLEOTIDE SEQUENCE</scope>
    <source>
        <strain evidence="17">K2</strain>
    </source>
</reference>
<name>A0AAD9QI65_ACRCE</name>
<dbReference type="PANTHER" id="PTHR18966">
    <property type="entry name" value="IONOTROPIC GLUTAMATE RECEPTOR"/>
    <property type="match status" value="1"/>
</dbReference>
<dbReference type="FunFam" id="1.10.287.70:FF:000143">
    <property type="entry name" value="Probable glutamate receptor"/>
    <property type="match status" value="1"/>
</dbReference>
<evidence type="ECO:0000256" key="14">
    <source>
        <dbReference type="SAM" id="Phobius"/>
    </source>
</evidence>